<dbReference type="Gene3D" id="2.40.50.100">
    <property type="match status" value="1"/>
</dbReference>
<evidence type="ECO:0000256" key="1">
    <source>
        <dbReference type="SAM" id="SignalP"/>
    </source>
</evidence>
<accession>A0AAF0C3W9</accession>
<dbReference type="RefSeq" id="WP_160298356.1">
    <property type="nucleotide sequence ID" value="NZ_CP059735.1"/>
</dbReference>
<organism evidence="3 4">
    <name type="scientific">Thalassomonas actiniarum</name>
    <dbReference type="NCBI Taxonomy" id="485447"/>
    <lineage>
        <taxon>Bacteria</taxon>
        <taxon>Pseudomonadati</taxon>
        <taxon>Pseudomonadota</taxon>
        <taxon>Gammaproteobacteria</taxon>
        <taxon>Alteromonadales</taxon>
        <taxon>Colwelliaceae</taxon>
        <taxon>Thalassomonas</taxon>
    </lineage>
</organism>
<sequence length="195" mass="21593">MKAGKLGLVALIFNSLNAFAGDIHVHLFERPSDLLISRHSGEIIEIAAKPGAQVARGDVILSVRDDKNVWHVRSSTRGAIELYSKTIAIGERLHQGDIIAEIISNDITGELRITSEQGNSYNLDLDGIYCCLYLRGKAFEIKIEDALVNINRQLYYFSVISPGPELFRFLDDVVNEQAELVMKLSFDNNGEANSG</sequence>
<proteinExistence type="predicted"/>
<feature type="signal peptide" evidence="1">
    <location>
        <begin position="1"/>
        <end position="20"/>
    </location>
</feature>
<dbReference type="SUPFAM" id="SSF51230">
    <property type="entry name" value="Single hybrid motif"/>
    <property type="match status" value="1"/>
</dbReference>
<dbReference type="InterPro" id="IPR000089">
    <property type="entry name" value="Biotin_lipoyl"/>
</dbReference>
<name>A0AAF0C3W9_9GAMM</name>
<dbReference type="InterPro" id="IPR011053">
    <property type="entry name" value="Single_hybrid_motif"/>
</dbReference>
<dbReference type="AlphaFoldDB" id="A0AAF0C3W9"/>
<protein>
    <recommendedName>
        <fullName evidence="2">Lipoyl-binding domain-containing protein</fullName>
    </recommendedName>
</protein>
<evidence type="ECO:0000259" key="2">
    <source>
        <dbReference type="Pfam" id="PF00364"/>
    </source>
</evidence>
<keyword evidence="1" id="KW-0732">Signal</keyword>
<dbReference type="EMBL" id="CP059735">
    <property type="protein sequence ID" value="WDD99174.1"/>
    <property type="molecule type" value="Genomic_DNA"/>
</dbReference>
<dbReference type="KEGG" id="tact:SG35_000345"/>
<dbReference type="Pfam" id="PF00364">
    <property type="entry name" value="Biotin_lipoyl"/>
    <property type="match status" value="1"/>
</dbReference>
<reference evidence="3 4" key="1">
    <citation type="journal article" date="2015" name="Genome Announc.">
        <title>Draft Genome Sequences of Marine Isolates of Thalassomonas viridans and Thalassomonas actiniarum.</title>
        <authorList>
            <person name="Olonade I."/>
            <person name="van Zyl L.J."/>
            <person name="Trindade M."/>
        </authorList>
    </citation>
    <scope>NUCLEOTIDE SEQUENCE [LARGE SCALE GENOMIC DNA]</scope>
    <source>
        <strain evidence="3 4">A5K-106</strain>
    </source>
</reference>
<feature type="domain" description="Lipoyl-binding" evidence="2">
    <location>
        <begin position="40"/>
        <end position="102"/>
    </location>
</feature>
<evidence type="ECO:0000313" key="3">
    <source>
        <dbReference type="EMBL" id="WDD99174.1"/>
    </source>
</evidence>
<gene>
    <name evidence="3" type="ORF">SG35_000345</name>
</gene>
<evidence type="ECO:0000313" key="4">
    <source>
        <dbReference type="Proteomes" id="UP000032568"/>
    </source>
</evidence>
<keyword evidence="4" id="KW-1185">Reference proteome</keyword>
<reference evidence="3 4" key="2">
    <citation type="journal article" date="2022" name="Mar. Drugs">
        <title>Bioassay-Guided Fractionation Leads to the Detection of Cholic Acid Generated by the Rare Thalassomonas sp.</title>
        <authorList>
            <person name="Pheiffer F."/>
            <person name="Schneider Y.K."/>
            <person name="Hansen E.H."/>
            <person name="Andersen J.H."/>
            <person name="Isaksson J."/>
            <person name="Busche T."/>
            <person name="R C."/>
            <person name="Kalinowski J."/>
            <person name="Zyl L.V."/>
            <person name="Trindade M."/>
        </authorList>
    </citation>
    <scope>NUCLEOTIDE SEQUENCE [LARGE SCALE GENOMIC DNA]</scope>
    <source>
        <strain evidence="3 4">A5K-106</strain>
    </source>
</reference>
<dbReference type="Proteomes" id="UP000032568">
    <property type="component" value="Chromosome"/>
</dbReference>
<feature type="chain" id="PRO_5042221899" description="Lipoyl-binding domain-containing protein" evidence="1">
    <location>
        <begin position="21"/>
        <end position="195"/>
    </location>
</feature>